<protein>
    <submittedName>
        <fullName evidence="2">Uncharacterized protein</fullName>
    </submittedName>
</protein>
<feature type="transmembrane region" description="Helical" evidence="1">
    <location>
        <begin position="12"/>
        <end position="31"/>
    </location>
</feature>
<keyword evidence="1" id="KW-1133">Transmembrane helix</keyword>
<reference evidence="2 3" key="2">
    <citation type="journal article" date="2004" name="Trends Parasitol.">
        <title>The Anopheles gambiae genome: an update.</title>
        <authorList>
            <person name="Mongin E."/>
            <person name="Louis C."/>
            <person name="Holt R.A."/>
            <person name="Birney E."/>
            <person name="Collins F.H."/>
        </authorList>
    </citation>
    <scope>NUCLEOTIDE SEQUENCE [LARGE SCALE GENOMIC DNA]</scope>
    <source>
        <strain evidence="2 3">PEST</strain>
    </source>
</reference>
<evidence type="ECO:0000313" key="3">
    <source>
        <dbReference type="Proteomes" id="UP000007062"/>
    </source>
</evidence>
<dbReference type="Proteomes" id="UP000007062">
    <property type="component" value="Chromosome 2L"/>
</dbReference>
<keyword evidence="1" id="KW-0812">Transmembrane</keyword>
<accession>A0ABK8G7N5</accession>
<feature type="transmembrane region" description="Helical" evidence="1">
    <location>
        <begin position="37"/>
        <end position="62"/>
    </location>
</feature>
<dbReference type="EnsemblMetazoa" id="AGAP029943.R5">
    <property type="protein sequence ID" value="AGAP029943.P5"/>
    <property type="gene ID" value="AGAP029943"/>
</dbReference>
<dbReference type="EMBL" id="AAAB01008960">
    <property type="status" value="NOT_ANNOTATED_CDS"/>
    <property type="molecule type" value="Genomic_DNA"/>
</dbReference>
<organism evidence="2 3">
    <name type="scientific">Anopheles gambiae</name>
    <name type="common">African malaria mosquito</name>
    <dbReference type="NCBI Taxonomy" id="7165"/>
    <lineage>
        <taxon>Eukaryota</taxon>
        <taxon>Metazoa</taxon>
        <taxon>Ecdysozoa</taxon>
        <taxon>Arthropoda</taxon>
        <taxon>Hexapoda</taxon>
        <taxon>Insecta</taxon>
        <taxon>Pterygota</taxon>
        <taxon>Neoptera</taxon>
        <taxon>Endopterygota</taxon>
        <taxon>Diptera</taxon>
        <taxon>Nematocera</taxon>
        <taxon>Culicoidea</taxon>
        <taxon>Culicidae</taxon>
        <taxon>Anophelinae</taxon>
        <taxon>Anopheles</taxon>
    </lineage>
</organism>
<reference evidence="2" key="3">
    <citation type="submission" date="2025-05" db="UniProtKB">
        <authorList>
            <consortium name="EnsemblMetazoa"/>
        </authorList>
    </citation>
    <scope>IDENTIFICATION</scope>
    <source>
        <strain evidence="2">PEST</strain>
    </source>
</reference>
<name>A0ABK8G7N5_ANOGA</name>
<evidence type="ECO:0000256" key="1">
    <source>
        <dbReference type="SAM" id="Phobius"/>
    </source>
</evidence>
<evidence type="ECO:0000313" key="2">
    <source>
        <dbReference type="EnsemblMetazoa" id="AGAP029943.P5"/>
    </source>
</evidence>
<proteinExistence type="predicted"/>
<keyword evidence="1" id="KW-0472">Membrane</keyword>
<reference evidence="2 3" key="1">
    <citation type="journal article" date="2002" name="Science">
        <title>The genome sequence of the malaria mosquito Anopheles gambiae.</title>
        <authorList>
            <person name="Holt R.A."/>
            <person name="Subramanian G.M."/>
            <person name="Halpern A."/>
            <person name="Sutton G.G."/>
            <person name="Charlab R."/>
            <person name="Nusskern D.R."/>
            <person name="Wincker P."/>
            <person name="Clark A.G."/>
            <person name="Ribeiro J.M."/>
            <person name="Wides R."/>
            <person name="Salzberg S.L."/>
            <person name="Loftus B."/>
            <person name="Yandell M."/>
            <person name="Majoros W.H."/>
            <person name="Rusch D.B."/>
            <person name="Lai Z."/>
            <person name="Kraft C.L."/>
            <person name="Abril J.F."/>
            <person name="Anthouard V."/>
            <person name="Arensburger P."/>
            <person name="Atkinson P.W."/>
            <person name="Baden H."/>
            <person name="de Berardinis V."/>
            <person name="Baldwin D."/>
            <person name="Benes V."/>
            <person name="Biedler J."/>
            <person name="Blass C."/>
            <person name="Bolanos R."/>
            <person name="Boscus D."/>
            <person name="Barnstead M."/>
            <person name="Cai S."/>
            <person name="Center A."/>
            <person name="Chaturverdi K."/>
            <person name="Christophides G.K."/>
            <person name="Chrystal M.A."/>
            <person name="Clamp M."/>
            <person name="Cravchik A."/>
            <person name="Curwen V."/>
            <person name="Dana A."/>
            <person name="Delcher A."/>
            <person name="Dew I."/>
            <person name="Evans C.A."/>
            <person name="Flanigan M."/>
            <person name="Grundschober-Freimoser A."/>
            <person name="Friedli L."/>
            <person name="Gu Z."/>
            <person name="Guan P."/>
            <person name="Guigo R."/>
            <person name="Hillenmeyer M.E."/>
            <person name="Hladun S.L."/>
            <person name="Hogan J.R."/>
            <person name="Hong Y.S."/>
            <person name="Hoover J."/>
            <person name="Jaillon O."/>
            <person name="Ke Z."/>
            <person name="Kodira C."/>
            <person name="Kokoza E."/>
            <person name="Koutsos A."/>
            <person name="Letunic I."/>
            <person name="Levitsky A."/>
            <person name="Liang Y."/>
            <person name="Lin J.J."/>
            <person name="Lobo N.F."/>
            <person name="Lopez J.R."/>
            <person name="Malek J.A."/>
            <person name="McIntosh T.C."/>
            <person name="Meister S."/>
            <person name="Miller J."/>
            <person name="Mobarry C."/>
            <person name="Mongin E."/>
            <person name="Murphy S.D."/>
            <person name="O'Brochta D.A."/>
            <person name="Pfannkoch C."/>
            <person name="Qi R."/>
            <person name="Regier M.A."/>
            <person name="Remington K."/>
            <person name="Shao H."/>
            <person name="Sharakhova M.V."/>
            <person name="Sitter C.D."/>
            <person name="Shetty J."/>
            <person name="Smith T.J."/>
            <person name="Strong R."/>
            <person name="Sun J."/>
            <person name="Thomasova D."/>
            <person name="Ton L.Q."/>
            <person name="Topalis P."/>
            <person name="Tu Z."/>
            <person name="Unger M.F."/>
            <person name="Walenz B."/>
            <person name="Wang A."/>
            <person name="Wang J."/>
            <person name="Wang M."/>
            <person name="Wang X."/>
            <person name="Woodford K.J."/>
            <person name="Wortman J.R."/>
            <person name="Wu M."/>
            <person name="Yao A."/>
            <person name="Zdobnov E.M."/>
            <person name="Zhang H."/>
            <person name="Zhao Q."/>
            <person name="Zhao S."/>
            <person name="Zhu S.C."/>
            <person name="Zhimulev I."/>
            <person name="Coluzzi M."/>
            <person name="della Torre A."/>
            <person name="Roth C.W."/>
            <person name="Louis C."/>
            <person name="Kalush F."/>
            <person name="Mural R.J."/>
            <person name="Myers E.W."/>
            <person name="Adams M.D."/>
            <person name="Smith H.O."/>
            <person name="Broder S."/>
            <person name="Gardner M.J."/>
            <person name="Fraser C.M."/>
            <person name="Birney E."/>
            <person name="Bork P."/>
            <person name="Brey P.T."/>
            <person name="Venter J.C."/>
            <person name="Weissenbach J."/>
            <person name="Kafatos F.C."/>
            <person name="Collins F.H."/>
            <person name="Hoffman S.L."/>
        </authorList>
    </citation>
    <scope>NUCLEOTIDE SEQUENCE [LARGE SCALE GENOMIC DNA]</scope>
    <source>
        <strain evidence="2 3">PEST</strain>
    </source>
</reference>
<keyword evidence="3" id="KW-1185">Reference proteome</keyword>
<sequence>MVLNLRETLQRILICFLVICNVAEAVVIQIVRSVCDFVHGVVNVCMVVIYLFVFGVVVLLSWSVEICRFLLH</sequence>